<evidence type="ECO:0000313" key="2">
    <source>
        <dbReference type="Proteomes" id="UP001610446"/>
    </source>
</evidence>
<name>A0ABR4J8X5_9EURO</name>
<comment type="caution">
    <text evidence="1">The sequence shown here is derived from an EMBL/GenBank/DDBJ whole genome shotgun (WGS) entry which is preliminary data.</text>
</comment>
<proteinExistence type="predicted"/>
<dbReference type="Proteomes" id="UP001610446">
    <property type="component" value="Unassembled WGS sequence"/>
</dbReference>
<sequence length="127" mass="14002">MPSHLTIDNLTLHATCTGLMPISQTCTTLPAVDIIVYLLSLFFDTGRRSQAGGFMLLGTYYSLAGVGNEHLLGSLRTFVQKDYRPLAWDCPSRPTDMGDRKDLSHAYFPPPPLPSNFLIFLSNGKPV</sequence>
<organism evidence="1 2">
    <name type="scientific">Aspergillus pseudoustus</name>
    <dbReference type="NCBI Taxonomy" id="1810923"/>
    <lineage>
        <taxon>Eukaryota</taxon>
        <taxon>Fungi</taxon>
        <taxon>Dikarya</taxon>
        <taxon>Ascomycota</taxon>
        <taxon>Pezizomycotina</taxon>
        <taxon>Eurotiomycetes</taxon>
        <taxon>Eurotiomycetidae</taxon>
        <taxon>Eurotiales</taxon>
        <taxon>Aspergillaceae</taxon>
        <taxon>Aspergillus</taxon>
        <taxon>Aspergillus subgen. Nidulantes</taxon>
    </lineage>
</organism>
<evidence type="ECO:0000313" key="1">
    <source>
        <dbReference type="EMBL" id="KAL2836506.1"/>
    </source>
</evidence>
<gene>
    <name evidence="1" type="ORF">BJY01DRAFT_221912</name>
</gene>
<keyword evidence="2" id="KW-1185">Reference proteome</keyword>
<reference evidence="1 2" key="1">
    <citation type="submission" date="2024-07" db="EMBL/GenBank/DDBJ databases">
        <title>Section-level genome sequencing and comparative genomics of Aspergillus sections Usti and Cavernicolus.</title>
        <authorList>
            <consortium name="Lawrence Berkeley National Laboratory"/>
            <person name="Nybo J.L."/>
            <person name="Vesth T.C."/>
            <person name="Theobald S."/>
            <person name="Frisvad J.C."/>
            <person name="Larsen T.O."/>
            <person name="Kjaerboelling I."/>
            <person name="Rothschild-Mancinelli K."/>
            <person name="Lyhne E.K."/>
            <person name="Kogle M.E."/>
            <person name="Barry K."/>
            <person name="Clum A."/>
            <person name="Na H."/>
            <person name="Ledsgaard L."/>
            <person name="Lin J."/>
            <person name="Lipzen A."/>
            <person name="Kuo A."/>
            <person name="Riley R."/>
            <person name="Mondo S."/>
            <person name="Labutti K."/>
            <person name="Haridas S."/>
            <person name="Pangalinan J."/>
            <person name="Salamov A.A."/>
            <person name="Simmons B.A."/>
            <person name="Magnuson J.K."/>
            <person name="Chen J."/>
            <person name="Drula E."/>
            <person name="Henrissat B."/>
            <person name="Wiebenga A."/>
            <person name="Lubbers R.J."/>
            <person name="Gomes A.C."/>
            <person name="Makela M.R."/>
            <person name="Stajich J."/>
            <person name="Grigoriev I.V."/>
            <person name="Mortensen U.H."/>
            <person name="De Vries R.P."/>
            <person name="Baker S.E."/>
            <person name="Andersen M.R."/>
        </authorList>
    </citation>
    <scope>NUCLEOTIDE SEQUENCE [LARGE SCALE GENOMIC DNA]</scope>
    <source>
        <strain evidence="1 2">CBS 123904</strain>
    </source>
</reference>
<protein>
    <submittedName>
        <fullName evidence="1">Uncharacterized protein</fullName>
    </submittedName>
</protein>
<dbReference type="EMBL" id="JBFXLU010000177">
    <property type="protein sequence ID" value="KAL2836506.1"/>
    <property type="molecule type" value="Genomic_DNA"/>
</dbReference>
<accession>A0ABR4J8X5</accession>